<dbReference type="PATRIC" id="fig|426355.14.peg.1909"/>
<comment type="similarity">
    <text evidence="2">Belongs to the PucC family.</text>
</comment>
<evidence type="ECO:0000313" key="8">
    <source>
        <dbReference type="EMBL" id="ACB23848.1"/>
    </source>
</evidence>
<feature type="transmembrane region" description="Helical" evidence="7">
    <location>
        <begin position="403"/>
        <end position="425"/>
    </location>
</feature>
<dbReference type="HOGENOM" id="CLU_030017_1_0_5"/>
<dbReference type="KEGG" id="mrd:Mrad2831_1853"/>
<evidence type="ECO:0000256" key="2">
    <source>
        <dbReference type="ARBA" id="ARBA00008412"/>
    </source>
</evidence>
<dbReference type="RefSeq" id="WP_012318834.1">
    <property type="nucleotide sequence ID" value="NC_010505.1"/>
</dbReference>
<gene>
    <name evidence="8" type="ordered locus">Mrad2831_1853</name>
</gene>
<feature type="transmembrane region" description="Helical" evidence="7">
    <location>
        <begin position="341"/>
        <end position="361"/>
    </location>
</feature>
<dbReference type="AlphaFoldDB" id="B1LSG7"/>
<dbReference type="SUPFAM" id="SSF103473">
    <property type="entry name" value="MFS general substrate transporter"/>
    <property type="match status" value="1"/>
</dbReference>
<organism evidence="8 9">
    <name type="scientific">Methylobacterium radiotolerans (strain ATCC 27329 / DSM 1819 / JCM 2831 / NBRC 15690 / NCIMB 10815 / 0-1)</name>
    <dbReference type="NCBI Taxonomy" id="426355"/>
    <lineage>
        <taxon>Bacteria</taxon>
        <taxon>Pseudomonadati</taxon>
        <taxon>Pseudomonadota</taxon>
        <taxon>Alphaproteobacteria</taxon>
        <taxon>Hyphomicrobiales</taxon>
        <taxon>Methylobacteriaceae</taxon>
        <taxon>Methylobacterium</taxon>
    </lineage>
</organism>
<evidence type="ECO:0000256" key="7">
    <source>
        <dbReference type="SAM" id="Phobius"/>
    </source>
</evidence>
<dbReference type="InterPro" id="IPR026036">
    <property type="entry name" value="PucC"/>
</dbReference>
<proteinExistence type="inferred from homology"/>
<evidence type="ECO:0000313" key="9">
    <source>
        <dbReference type="Proteomes" id="UP000006589"/>
    </source>
</evidence>
<feature type="transmembrane region" description="Helical" evidence="7">
    <location>
        <begin position="247"/>
        <end position="269"/>
    </location>
</feature>
<evidence type="ECO:0000256" key="5">
    <source>
        <dbReference type="ARBA" id="ARBA00023136"/>
    </source>
</evidence>
<reference evidence="8 9" key="1">
    <citation type="submission" date="2008-03" db="EMBL/GenBank/DDBJ databases">
        <title>Complete sequence of chromosome of Methylobacterium radiotolerans JCM 2831.</title>
        <authorList>
            <consortium name="US DOE Joint Genome Institute"/>
            <person name="Copeland A."/>
            <person name="Lucas S."/>
            <person name="Lapidus A."/>
            <person name="Glavina del Rio T."/>
            <person name="Dalin E."/>
            <person name="Tice H."/>
            <person name="Bruce D."/>
            <person name="Goodwin L."/>
            <person name="Pitluck S."/>
            <person name="Kiss H."/>
            <person name="Brettin T."/>
            <person name="Detter J.C."/>
            <person name="Han C."/>
            <person name="Kuske C.R."/>
            <person name="Schmutz J."/>
            <person name="Larimer F."/>
            <person name="Land M."/>
            <person name="Hauser L."/>
            <person name="Kyrpides N."/>
            <person name="Mikhailova N."/>
            <person name="Marx C.J."/>
            <person name="Richardson P."/>
        </authorList>
    </citation>
    <scope>NUCLEOTIDE SEQUENCE [LARGE SCALE GENOMIC DNA]</scope>
    <source>
        <strain evidence="9">ATCC 27329 / DSM 1819 / JCM 2831 / NBRC 15690 / NCIMB 10815 / 0-1</strain>
    </source>
</reference>
<feature type="transmembrane region" description="Helical" evidence="7">
    <location>
        <begin position="470"/>
        <end position="492"/>
    </location>
</feature>
<keyword evidence="3 7" id="KW-0812">Transmembrane</keyword>
<dbReference type="eggNOG" id="COG2211">
    <property type="taxonomic scope" value="Bacteria"/>
</dbReference>
<feature type="transmembrane region" description="Helical" evidence="7">
    <location>
        <begin position="290"/>
        <end position="314"/>
    </location>
</feature>
<dbReference type="Gene3D" id="1.20.1250.20">
    <property type="entry name" value="MFS general substrate transporter like domains"/>
    <property type="match status" value="1"/>
</dbReference>
<keyword evidence="5 7" id="KW-0472">Membrane</keyword>
<name>B1LSG7_METRJ</name>
<evidence type="ECO:0000256" key="1">
    <source>
        <dbReference type="ARBA" id="ARBA00004141"/>
    </source>
</evidence>
<evidence type="ECO:0000256" key="3">
    <source>
        <dbReference type="ARBA" id="ARBA00022692"/>
    </source>
</evidence>
<feature type="compositionally biased region" description="Polar residues" evidence="6">
    <location>
        <begin position="46"/>
        <end position="55"/>
    </location>
</feature>
<dbReference type="Pfam" id="PF03209">
    <property type="entry name" value="PUCC"/>
    <property type="match status" value="1"/>
</dbReference>
<evidence type="ECO:0000256" key="6">
    <source>
        <dbReference type="SAM" id="MobiDB-lite"/>
    </source>
</evidence>
<feature type="transmembrane region" description="Helical" evidence="7">
    <location>
        <begin position="108"/>
        <end position="129"/>
    </location>
</feature>
<feature type="transmembrane region" description="Helical" evidence="7">
    <location>
        <begin position="83"/>
        <end position="102"/>
    </location>
</feature>
<dbReference type="CDD" id="cd06176">
    <property type="entry name" value="MFS_BCD_PucC-like"/>
    <property type="match status" value="1"/>
</dbReference>
<dbReference type="PANTHER" id="PTHR23538">
    <property type="entry name" value="44.5 KD BACTERIOCHLOROPHYLL SYNTHASE SUBUNIT"/>
    <property type="match status" value="1"/>
</dbReference>
<dbReference type="STRING" id="426355.Mrad2831_1853"/>
<protein>
    <submittedName>
        <fullName evidence="8">PUCC protein</fullName>
    </submittedName>
</protein>
<sequence>MGIESRARRTGALGSSAAQPVSGPGAGPLSRAGEGQGEGRARSGEFSTLTPTLSRTGEGARRGSRGRVPEQPGAADGLGWPQIVRLGLVQTALGSVVVLMTATLNRVMVVELALPAFVPGLLVALHYAVQVLRPRWGYGSDRSGRRTPWIVGGMAALCLGGFGAACGTALAAENLALGLALAALSFLCVGMGVGAAGTSLLVLLSGGVAPARRGAAATVVWVMMIVGFAVTAPLAGHFLDPFSGPRLVAVSGTVSLVAFGVAALALAGVERRLPVRAPEPAEARRPFFTVLARVLADPVARTFTVFVFVSMLAYSAQELILEPYAGLVFAMTPGATTKLAGLQHGGVLAGMLLVAAVTLLARGTALASLRLWIGIGCAGSAAALFALASGAAAGSGFPLRTTVFALGVANGAYAVAAIGSMMALAGRGDARERGTRMGVWGAAQGVAFGAGGFLGAVAVDAVRLVTAEPVQAYAAVFAAEGLLFLVAVVLAARLDSAPAPDPVPLDPAFSAR</sequence>
<comment type="subcellular location">
    <subcellularLocation>
        <location evidence="1">Membrane</location>
        <topology evidence="1">Multi-pass membrane protein</topology>
    </subcellularLocation>
</comment>
<dbReference type="GO" id="GO:0016020">
    <property type="term" value="C:membrane"/>
    <property type="evidence" value="ECO:0007669"/>
    <property type="project" value="UniProtKB-SubCell"/>
</dbReference>
<dbReference type="InterPro" id="IPR036259">
    <property type="entry name" value="MFS_trans_sf"/>
</dbReference>
<dbReference type="Proteomes" id="UP000006589">
    <property type="component" value="Chromosome"/>
</dbReference>
<feature type="transmembrane region" description="Helical" evidence="7">
    <location>
        <begin position="373"/>
        <end position="397"/>
    </location>
</feature>
<feature type="transmembrane region" description="Helical" evidence="7">
    <location>
        <begin position="149"/>
        <end position="171"/>
    </location>
</feature>
<dbReference type="EMBL" id="CP001001">
    <property type="protein sequence ID" value="ACB23848.1"/>
    <property type="molecule type" value="Genomic_DNA"/>
</dbReference>
<dbReference type="PIRSF" id="PIRSF016565">
    <property type="entry name" value="PucC"/>
    <property type="match status" value="1"/>
</dbReference>
<feature type="transmembrane region" description="Helical" evidence="7">
    <location>
        <begin position="215"/>
        <end position="235"/>
    </location>
</feature>
<feature type="transmembrane region" description="Helical" evidence="7">
    <location>
        <begin position="177"/>
        <end position="203"/>
    </location>
</feature>
<dbReference type="GeneID" id="6137882"/>
<feature type="region of interest" description="Disordered" evidence="6">
    <location>
        <begin position="1"/>
        <end position="74"/>
    </location>
</feature>
<evidence type="ECO:0000256" key="4">
    <source>
        <dbReference type="ARBA" id="ARBA00022989"/>
    </source>
</evidence>
<feature type="transmembrane region" description="Helical" evidence="7">
    <location>
        <begin position="437"/>
        <end position="458"/>
    </location>
</feature>
<dbReference type="PANTHER" id="PTHR23538:SF1">
    <property type="entry name" value="44.5 KD BACTERIOCHLOROPHYLL SYNTHASE SUBUNIT"/>
    <property type="match status" value="1"/>
</dbReference>
<dbReference type="InterPro" id="IPR004896">
    <property type="entry name" value="PucC-rel"/>
</dbReference>
<keyword evidence="4 7" id="KW-1133">Transmembrane helix</keyword>
<accession>B1LSG7</accession>